<dbReference type="Proteomes" id="UP000077407">
    <property type="component" value="Unassembled WGS sequence"/>
</dbReference>
<comment type="caution">
    <text evidence="1">The sequence shown here is derived from an EMBL/GenBank/DDBJ whole genome shotgun (WGS) entry which is preliminary data.</text>
</comment>
<dbReference type="PATRIC" id="fig|1538.10.peg.3398"/>
<dbReference type="AlphaFoldDB" id="A0A168LQG9"/>
<dbReference type="EMBL" id="LITT01000058">
    <property type="protein sequence ID" value="OAA83555.1"/>
    <property type="molecule type" value="Genomic_DNA"/>
</dbReference>
<reference evidence="1 2" key="1">
    <citation type="journal article" date="2015" name="Biotechnol. Bioeng.">
        <title>Genome sequence and phenotypic characterization of Caulobacter segnis.</title>
        <authorList>
            <person name="Patel S."/>
            <person name="Fletcher B."/>
            <person name="Scott D.C."/>
            <person name="Ely B."/>
        </authorList>
    </citation>
    <scope>NUCLEOTIDE SEQUENCE [LARGE SCALE GENOMIC DNA]</scope>
    <source>
        <strain evidence="1 2">ERI-2</strain>
    </source>
</reference>
<dbReference type="RefSeq" id="WP_063556632.1">
    <property type="nucleotide sequence ID" value="NZ_LITT01000058.1"/>
</dbReference>
<proteinExistence type="predicted"/>
<protein>
    <submittedName>
        <fullName evidence="1">Uncharacterized protein</fullName>
    </submittedName>
</protein>
<evidence type="ECO:0000313" key="2">
    <source>
        <dbReference type="Proteomes" id="UP000077407"/>
    </source>
</evidence>
<name>A0A168LQG9_9CLOT</name>
<gene>
    <name evidence="1" type="ORF">WY13_03342</name>
</gene>
<organism evidence="1 2">
    <name type="scientific">Clostridium ljungdahlii</name>
    <dbReference type="NCBI Taxonomy" id="1538"/>
    <lineage>
        <taxon>Bacteria</taxon>
        <taxon>Bacillati</taxon>
        <taxon>Bacillota</taxon>
        <taxon>Clostridia</taxon>
        <taxon>Eubacteriales</taxon>
        <taxon>Clostridiaceae</taxon>
        <taxon>Clostridium</taxon>
    </lineage>
</organism>
<sequence>MRLFKFLVVSNEVMEKSNMITPIVRVRINHQENKLDKVIIAKNKFYFYRKGLEKTDYNIVTQFNIKNSKSGIVLMSIDYPNEGKEFAEENKAYVIIDADNVDKVMELIAPEKYRDKKNFQGCYIKDCESCIESLKICKNKNLSVSINSHEKYIRGTTWNFANDTTGTKNDNFSETLDGVIFRRTIEPKTGGIVYSSLQWEDGKRPAKFHGKTIYVSLHHWVKCKSIPHPRKEEKDADYSFYHIGHTFDCRNKFIGLKTLESQKDLYKKNNPKYLIRRGRRVLAGQRYFSNSLECKKECFRSPKEKFCYISNTKCRDCEGALYINTKQGLVDLYSQLMSDEYKQLLGVDKTI</sequence>
<accession>A0A168LQG9</accession>
<evidence type="ECO:0000313" key="1">
    <source>
        <dbReference type="EMBL" id="OAA83555.1"/>
    </source>
</evidence>